<feature type="non-terminal residue" evidence="1">
    <location>
        <position position="40"/>
    </location>
</feature>
<dbReference type="EMBL" id="LXQA010762382">
    <property type="protein sequence ID" value="MCI69753.1"/>
    <property type="molecule type" value="Genomic_DNA"/>
</dbReference>
<reference evidence="1 2" key="1">
    <citation type="journal article" date="2018" name="Front. Plant Sci.">
        <title>Red Clover (Trifolium pratense) and Zigzag Clover (T. medium) - A Picture of Genomic Similarities and Differences.</title>
        <authorList>
            <person name="Dluhosova J."/>
            <person name="Istvanek J."/>
            <person name="Nedelnik J."/>
            <person name="Repkova J."/>
        </authorList>
    </citation>
    <scope>NUCLEOTIDE SEQUENCE [LARGE SCALE GENOMIC DNA]</scope>
    <source>
        <strain evidence="2">cv. 10/8</strain>
        <tissue evidence="1">Leaf</tissue>
    </source>
</reference>
<evidence type="ECO:0000313" key="2">
    <source>
        <dbReference type="Proteomes" id="UP000265520"/>
    </source>
</evidence>
<name>A0A392U8E2_9FABA</name>
<evidence type="ECO:0000313" key="1">
    <source>
        <dbReference type="EMBL" id="MCI69753.1"/>
    </source>
</evidence>
<sequence>MQQHHTVHDVIKAICHDLDKDTAGQFVVLMWVLWNNRNDK</sequence>
<accession>A0A392U8E2</accession>
<organism evidence="1 2">
    <name type="scientific">Trifolium medium</name>
    <dbReference type="NCBI Taxonomy" id="97028"/>
    <lineage>
        <taxon>Eukaryota</taxon>
        <taxon>Viridiplantae</taxon>
        <taxon>Streptophyta</taxon>
        <taxon>Embryophyta</taxon>
        <taxon>Tracheophyta</taxon>
        <taxon>Spermatophyta</taxon>
        <taxon>Magnoliopsida</taxon>
        <taxon>eudicotyledons</taxon>
        <taxon>Gunneridae</taxon>
        <taxon>Pentapetalae</taxon>
        <taxon>rosids</taxon>
        <taxon>fabids</taxon>
        <taxon>Fabales</taxon>
        <taxon>Fabaceae</taxon>
        <taxon>Papilionoideae</taxon>
        <taxon>50 kb inversion clade</taxon>
        <taxon>NPAAA clade</taxon>
        <taxon>Hologalegina</taxon>
        <taxon>IRL clade</taxon>
        <taxon>Trifolieae</taxon>
        <taxon>Trifolium</taxon>
    </lineage>
</organism>
<proteinExistence type="predicted"/>
<comment type="caution">
    <text evidence="1">The sequence shown here is derived from an EMBL/GenBank/DDBJ whole genome shotgun (WGS) entry which is preliminary data.</text>
</comment>
<dbReference type="AlphaFoldDB" id="A0A392U8E2"/>
<keyword evidence="2" id="KW-1185">Reference proteome</keyword>
<dbReference type="Proteomes" id="UP000265520">
    <property type="component" value="Unassembled WGS sequence"/>
</dbReference>
<protein>
    <submittedName>
        <fullName evidence="1">Uncharacterized protein</fullName>
    </submittedName>
</protein>